<name>A0A4D4KFM7_9ACTN</name>
<feature type="region of interest" description="Disordered" evidence="1">
    <location>
        <begin position="38"/>
        <end position="64"/>
    </location>
</feature>
<feature type="compositionally biased region" description="Basic and acidic residues" evidence="1">
    <location>
        <begin position="50"/>
        <end position="64"/>
    </location>
</feature>
<accession>A0A4D4KFM7</accession>
<protein>
    <submittedName>
        <fullName evidence="2">Uncharacterized protein</fullName>
    </submittedName>
</protein>
<feature type="compositionally biased region" description="Polar residues" evidence="1">
    <location>
        <begin position="355"/>
        <end position="371"/>
    </location>
</feature>
<evidence type="ECO:0000313" key="2">
    <source>
        <dbReference type="EMBL" id="GDY44949.1"/>
    </source>
</evidence>
<feature type="region of interest" description="Disordered" evidence="1">
    <location>
        <begin position="306"/>
        <end position="379"/>
    </location>
</feature>
<dbReference type="AlphaFoldDB" id="A0A4D4KFM7"/>
<comment type="caution">
    <text evidence="2">The sequence shown here is derived from an EMBL/GenBank/DDBJ whole genome shotgun (WGS) entry which is preliminary data.</text>
</comment>
<evidence type="ECO:0000256" key="1">
    <source>
        <dbReference type="SAM" id="MobiDB-lite"/>
    </source>
</evidence>
<reference evidence="2 3" key="1">
    <citation type="journal article" date="2020" name="Int. J. Syst. Evol. Microbiol.">
        <title>Reclassification of Streptomyces castelarensis and Streptomyces sporoclivatus as later heterotypic synonyms of Streptomyces antimycoticus.</title>
        <authorList>
            <person name="Komaki H."/>
            <person name="Tamura T."/>
        </authorList>
    </citation>
    <scope>NUCLEOTIDE SEQUENCE [LARGE SCALE GENOMIC DNA]</scope>
    <source>
        <strain evidence="2 3">NBRC 12839</strain>
    </source>
</reference>
<keyword evidence="3" id="KW-1185">Reference proteome</keyword>
<sequence length="379" mass="37085">MAAEVVPGALVELVEAAVAAGAVDRVRPAARFAVRHRPPVEPVGRAADPGGHDHGADPHDPGHGRLDDLAAELPRALPYAVDAAHPVAGAQGARFAGPFHEFGALGEGGVGAADGGEGHRLVPDLLAAGDPHHRHRLAIAREAVLGDGGGVLAAQGEPGGGEGLADGGRVRADGVFAPVGEEGDGALGADVQEQAAAGDGGGAGGGEIRALGTYAQLAQCAVNRVGGGPHPAALPVEGEGDRAAVADGDLVAVGEPLPGRGGDDVVLADVDVLVRQQLAHVVGVGVQGARVAVDAEPYGLVLGDEGGGAARQRGDHHRLRQQPAHRVGPAGGAAAGGSAGGGSAARDTVAAPTAHKNTPVTLHKSTGQGVESGTVAEWG</sequence>
<dbReference type="Proteomes" id="UP000299290">
    <property type="component" value="Unassembled WGS sequence"/>
</dbReference>
<dbReference type="EMBL" id="BJHV01000001">
    <property type="protein sequence ID" value="GDY44949.1"/>
    <property type="molecule type" value="Genomic_DNA"/>
</dbReference>
<feature type="compositionally biased region" description="Gly residues" evidence="1">
    <location>
        <begin position="329"/>
        <end position="343"/>
    </location>
</feature>
<organism evidence="2 3">
    <name type="scientific">Streptomyces antimycoticus</name>
    <dbReference type="NCBI Taxonomy" id="68175"/>
    <lineage>
        <taxon>Bacteria</taxon>
        <taxon>Bacillati</taxon>
        <taxon>Actinomycetota</taxon>
        <taxon>Actinomycetes</taxon>
        <taxon>Kitasatosporales</taxon>
        <taxon>Streptomycetaceae</taxon>
        <taxon>Streptomyces</taxon>
        <taxon>Streptomyces violaceusniger group</taxon>
    </lineage>
</organism>
<evidence type="ECO:0000313" key="3">
    <source>
        <dbReference type="Proteomes" id="UP000299290"/>
    </source>
</evidence>
<gene>
    <name evidence="2" type="ORF">SANT12839_058310</name>
</gene>
<proteinExistence type="predicted"/>